<gene>
    <name evidence="3" type="ORF">SanaruYs_36950</name>
</gene>
<feature type="transmembrane region" description="Helical" evidence="2">
    <location>
        <begin position="424"/>
        <end position="446"/>
    </location>
</feature>
<dbReference type="SUPFAM" id="SSF48452">
    <property type="entry name" value="TPR-like"/>
    <property type="match status" value="2"/>
</dbReference>
<dbReference type="SMART" id="SM00028">
    <property type="entry name" value="TPR"/>
    <property type="match status" value="6"/>
</dbReference>
<name>A0A401UEW7_9BACT</name>
<keyword evidence="2" id="KW-1133">Transmembrane helix</keyword>
<dbReference type="InterPro" id="IPR036388">
    <property type="entry name" value="WH-like_DNA-bd_sf"/>
</dbReference>
<dbReference type="EMBL" id="BHXQ01000008">
    <property type="protein sequence ID" value="GCC53451.1"/>
    <property type="molecule type" value="Genomic_DNA"/>
</dbReference>
<proteinExistence type="predicted"/>
<feature type="repeat" description="TPR" evidence="1">
    <location>
        <begin position="271"/>
        <end position="304"/>
    </location>
</feature>
<keyword evidence="4" id="KW-1185">Reference proteome</keyword>
<evidence type="ECO:0000313" key="3">
    <source>
        <dbReference type="EMBL" id="GCC53451.1"/>
    </source>
</evidence>
<evidence type="ECO:0000256" key="1">
    <source>
        <dbReference type="PROSITE-ProRule" id="PRU00339"/>
    </source>
</evidence>
<dbReference type="OrthoDB" id="1523128at2"/>
<protein>
    <submittedName>
        <fullName evidence="3">Uncharacterized protein</fullName>
    </submittedName>
</protein>
<dbReference type="Proteomes" id="UP000288227">
    <property type="component" value="Unassembled WGS sequence"/>
</dbReference>
<dbReference type="InterPro" id="IPR016032">
    <property type="entry name" value="Sig_transdc_resp-reg_C-effctor"/>
</dbReference>
<feature type="repeat" description="TPR" evidence="1">
    <location>
        <begin position="231"/>
        <end position="264"/>
    </location>
</feature>
<dbReference type="PROSITE" id="PS50005">
    <property type="entry name" value="TPR"/>
    <property type="match status" value="3"/>
</dbReference>
<dbReference type="Gene3D" id="1.10.10.10">
    <property type="entry name" value="Winged helix-like DNA-binding domain superfamily/Winged helix DNA-binding domain"/>
    <property type="match status" value="1"/>
</dbReference>
<feature type="repeat" description="TPR" evidence="1">
    <location>
        <begin position="191"/>
        <end position="224"/>
    </location>
</feature>
<keyword evidence="1" id="KW-0802">TPR repeat</keyword>
<dbReference type="InterPro" id="IPR019734">
    <property type="entry name" value="TPR_rpt"/>
</dbReference>
<dbReference type="GO" id="GO:0003677">
    <property type="term" value="F:DNA binding"/>
    <property type="evidence" value="ECO:0007669"/>
    <property type="project" value="InterPro"/>
</dbReference>
<dbReference type="Gene3D" id="1.25.40.10">
    <property type="entry name" value="Tetratricopeptide repeat domain"/>
    <property type="match status" value="3"/>
</dbReference>
<sequence>MIKLIQLVLIMLTVFVADIPQNSSTHKIDKLIELGHSIKVKNIDSVYLLATDALTQCKNLKYDLGIAKAKTLASFYFLEKHKYDTAKFLLFESLQHFTRVPKHQNTIDHGMVFLHLGYVGIKQYEFKLALRYADNALRIFKLNNDINNIAASLTLLGVIESNQGNYVQGLAYYSNAFRLKSDNNFSPEDCISDFSNIAAIYTKIGQYQKAIQYSKKALTLAFKYNHTLKQLGNLNNLGVIYSSLKQYDSAIYFYEKCLEISTDHNIIERKNITLYNIANLYYKKGEYEKSSKLIQNVIIADPTVNVLRNSKILLAKNHLQLGEIDSSILIASKLYKIFYKHSRNKESTIELTHVLGQAYKAKKKYDSAIFYLNIHHLLRDSLYSLDNQRKLGLLYAELETLDKEKELEILQKDSIVRKKKTTGIFIIVGFLTLTISLISICIILMLRNREKNEKIKSRELSCQLEKKKRDLHQQILKIIYMNNGLLEVESGLKRLQMQIEKNKSKDIDLMLETIQKSKTLDAEWDNFIIYFDQVYNQFIKKVSTRFPNLSTSEKRLILLIKMELKNREIASLLNIDSASVKMAKYRLKKKLLLPEEIDVQLYLYNFN</sequence>
<accession>A0A401UEW7</accession>
<dbReference type="AlphaFoldDB" id="A0A401UEW7"/>
<keyword evidence="2" id="KW-0472">Membrane</keyword>
<reference evidence="3 4" key="1">
    <citation type="submission" date="2018-11" db="EMBL/GenBank/DDBJ databases">
        <title>Chryseotalea sanarue gen. nov., sp., nov., a member of the family Cytophagaceae, isolated from a brackish lake in Hamamatsu Japan.</title>
        <authorList>
            <person name="Maejima Y."/>
            <person name="Iino T."/>
            <person name="Muraguchi Y."/>
            <person name="Fukuda K."/>
            <person name="Ohkuma M."/>
            <person name="Moriuchi R."/>
            <person name="Dohra H."/>
            <person name="Kimbara K."/>
            <person name="Shintani M."/>
        </authorList>
    </citation>
    <scope>NUCLEOTIDE SEQUENCE [LARGE SCALE GENOMIC DNA]</scope>
    <source>
        <strain evidence="3 4">Ys</strain>
    </source>
</reference>
<organism evidence="3 4">
    <name type="scientific">Chryseotalea sanaruensis</name>
    <dbReference type="NCBI Taxonomy" id="2482724"/>
    <lineage>
        <taxon>Bacteria</taxon>
        <taxon>Pseudomonadati</taxon>
        <taxon>Bacteroidota</taxon>
        <taxon>Cytophagia</taxon>
        <taxon>Cytophagales</taxon>
        <taxon>Chryseotaleaceae</taxon>
        <taxon>Chryseotalea</taxon>
    </lineage>
</organism>
<dbReference type="GO" id="GO:0006355">
    <property type="term" value="P:regulation of DNA-templated transcription"/>
    <property type="evidence" value="ECO:0007669"/>
    <property type="project" value="InterPro"/>
</dbReference>
<evidence type="ECO:0000256" key="2">
    <source>
        <dbReference type="SAM" id="Phobius"/>
    </source>
</evidence>
<dbReference type="RefSeq" id="WP_127124105.1">
    <property type="nucleotide sequence ID" value="NZ_BHXQ01000008.1"/>
</dbReference>
<dbReference type="InterPro" id="IPR011990">
    <property type="entry name" value="TPR-like_helical_dom_sf"/>
</dbReference>
<dbReference type="PANTHER" id="PTHR10098">
    <property type="entry name" value="RAPSYN-RELATED"/>
    <property type="match status" value="1"/>
</dbReference>
<evidence type="ECO:0000313" key="4">
    <source>
        <dbReference type="Proteomes" id="UP000288227"/>
    </source>
</evidence>
<dbReference type="SUPFAM" id="SSF46894">
    <property type="entry name" value="C-terminal effector domain of the bipartite response regulators"/>
    <property type="match status" value="1"/>
</dbReference>
<comment type="caution">
    <text evidence="3">The sequence shown here is derived from an EMBL/GenBank/DDBJ whole genome shotgun (WGS) entry which is preliminary data.</text>
</comment>
<keyword evidence="2" id="KW-0812">Transmembrane</keyword>
<dbReference type="Pfam" id="PF13424">
    <property type="entry name" value="TPR_12"/>
    <property type="match status" value="1"/>
</dbReference>